<sequence length="130" mass="14654">MAEINQIERWIFEILSADSALSQLSKGVYAHPADQNAEYPFVSFQYQGGFDLNGVGARRIYVNALYLIRVIGKNCGIEDLKLVADRIDSLLTTQNEGSIACLREQPFSMVEVEDGIRYPHLGGLYRFYLS</sequence>
<evidence type="ECO:0000313" key="2">
    <source>
        <dbReference type="Proteomes" id="UP000050417"/>
    </source>
</evidence>
<name>A0A0P6X7H8_9CHLR</name>
<keyword evidence="2" id="KW-1185">Reference proteome</keyword>
<reference evidence="1 2" key="1">
    <citation type="submission" date="2015-07" db="EMBL/GenBank/DDBJ databases">
        <title>Genome sequence of Ornatilinea apprima DSM 23815.</title>
        <authorList>
            <person name="Hemp J."/>
            <person name="Ward L.M."/>
            <person name="Pace L.A."/>
            <person name="Fischer W.W."/>
        </authorList>
    </citation>
    <scope>NUCLEOTIDE SEQUENCE [LARGE SCALE GENOMIC DNA]</scope>
    <source>
        <strain evidence="1 2">P3M-1</strain>
    </source>
</reference>
<protein>
    <recommendedName>
        <fullName evidence="3">DUF3168 domain-containing protein</fullName>
    </recommendedName>
</protein>
<evidence type="ECO:0000313" key="1">
    <source>
        <dbReference type="EMBL" id="KPL70117.1"/>
    </source>
</evidence>
<dbReference type="RefSeq" id="WP_075064605.1">
    <property type="nucleotide sequence ID" value="NZ_LGCL01000045.1"/>
</dbReference>
<organism evidence="1 2">
    <name type="scientific">Ornatilinea apprima</name>
    <dbReference type="NCBI Taxonomy" id="1134406"/>
    <lineage>
        <taxon>Bacteria</taxon>
        <taxon>Bacillati</taxon>
        <taxon>Chloroflexota</taxon>
        <taxon>Anaerolineae</taxon>
        <taxon>Anaerolineales</taxon>
        <taxon>Anaerolineaceae</taxon>
        <taxon>Ornatilinea</taxon>
    </lineage>
</organism>
<dbReference type="AlphaFoldDB" id="A0A0P6X7H8"/>
<dbReference type="EMBL" id="LGCL01000045">
    <property type="protein sequence ID" value="KPL70117.1"/>
    <property type="molecule type" value="Genomic_DNA"/>
</dbReference>
<comment type="caution">
    <text evidence="1">The sequence shown here is derived from an EMBL/GenBank/DDBJ whole genome shotgun (WGS) entry which is preliminary data.</text>
</comment>
<accession>A0A0P6X7H8</accession>
<proteinExistence type="predicted"/>
<evidence type="ECO:0008006" key="3">
    <source>
        <dbReference type="Google" id="ProtNLM"/>
    </source>
</evidence>
<gene>
    <name evidence="1" type="ORF">ADN00_18930</name>
</gene>
<dbReference type="STRING" id="1134406.ADN00_18930"/>
<dbReference type="Proteomes" id="UP000050417">
    <property type="component" value="Unassembled WGS sequence"/>
</dbReference>